<feature type="region of interest" description="Disordered" evidence="1">
    <location>
        <begin position="37"/>
        <end position="92"/>
    </location>
</feature>
<evidence type="ECO:0000256" key="1">
    <source>
        <dbReference type="SAM" id="MobiDB-lite"/>
    </source>
</evidence>
<name>A0AA47NVF1_MERPO</name>
<gene>
    <name evidence="3" type="primary">PGBD4_10</name>
    <name evidence="3" type="ORF">N1851_022977</name>
</gene>
<evidence type="ECO:0000259" key="2">
    <source>
        <dbReference type="Pfam" id="PF13843"/>
    </source>
</evidence>
<reference evidence="3" key="1">
    <citation type="journal article" date="2023" name="Front. Mar. Sci.">
        <title>A new Merluccius polli reference genome to investigate the effects of global change in West African waters.</title>
        <authorList>
            <person name="Mateo J.L."/>
            <person name="Blanco-Fernandez C."/>
            <person name="Garcia-Vazquez E."/>
            <person name="Machado-Schiaffino G."/>
        </authorList>
    </citation>
    <scope>NUCLEOTIDE SEQUENCE</scope>
    <source>
        <strain evidence="3">C29</strain>
        <tissue evidence="3">Fin</tissue>
    </source>
</reference>
<dbReference type="AlphaFoldDB" id="A0AA47NVF1"/>
<accession>A0AA47NVF1</accession>
<protein>
    <submittedName>
        <fullName evidence="3">PiggyBac transposable element-derived protein 4</fullName>
    </submittedName>
</protein>
<proteinExistence type="predicted"/>
<dbReference type="InterPro" id="IPR029526">
    <property type="entry name" value="PGBD"/>
</dbReference>
<dbReference type="PANTHER" id="PTHR46599:SF3">
    <property type="entry name" value="PIGGYBAC TRANSPOSABLE ELEMENT-DERIVED PROTEIN 4"/>
    <property type="match status" value="1"/>
</dbReference>
<feature type="domain" description="PiggyBac transposable element-derived protein" evidence="2">
    <location>
        <begin position="98"/>
        <end position="350"/>
    </location>
</feature>
<evidence type="ECO:0000313" key="3">
    <source>
        <dbReference type="EMBL" id="KAK0140091.1"/>
    </source>
</evidence>
<organism evidence="3 4">
    <name type="scientific">Merluccius polli</name>
    <name type="common">Benguela hake</name>
    <name type="synonym">Merluccius cadenati</name>
    <dbReference type="NCBI Taxonomy" id="89951"/>
    <lineage>
        <taxon>Eukaryota</taxon>
        <taxon>Metazoa</taxon>
        <taxon>Chordata</taxon>
        <taxon>Craniata</taxon>
        <taxon>Vertebrata</taxon>
        <taxon>Euteleostomi</taxon>
        <taxon>Actinopterygii</taxon>
        <taxon>Neopterygii</taxon>
        <taxon>Teleostei</taxon>
        <taxon>Neoteleostei</taxon>
        <taxon>Acanthomorphata</taxon>
        <taxon>Zeiogadaria</taxon>
        <taxon>Gadariae</taxon>
        <taxon>Gadiformes</taxon>
        <taxon>Gadoidei</taxon>
        <taxon>Merlucciidae</taxon>
        <taxon>Merluccius</taxon>
    </lineage>
</organism>
<comment type="caution">
    <text evidence="3">The sequence shown here is derived from an EMBL/GenBank/DDBJ whole genome shotgun (WGS) entry which is preliminary data.</text>
</comment>
<sequence>MDLRSQKERLFAKKVYDALFIFYSVVEEESTRVLQGPRVMSNGDAGGSGDAVRDRSRSPQRQRWKTEAEPDDGVPQPLRFNPKRTPGVQPPLNVGNPSPGEIFRHFFDAAVFKLLCENTNHYAAKNLEKGRKFLWTEITAEEIKKFIGMLLYMSVLDLPKMSDFWRRESIFSVPFPATAMSRDQFMAILANLHMSDPAKSAENDQKKGTDDYDHLHRVRRLMEMSQLNCKAIYHPRQHLAVDERMVGTKARLSIKQYMKAKPTKWGLKFFVLAATNGYTIDFKLYTGKSKTASGKGLSFDVVAGLIDKGNLGSGYIVYTDNFYTSPLLYRHLRQQGFGACGTVTKRTSFPGA</sequence>
<dbReference type="Pfam" id="PF13843">
    <property type="entry name" value="DDE_Tnp_1_7"/>
    <property type="match status" value="1"/>
</dbReference>
<dbReference type="PANTHER" id="PTHR46599">
    <property type="entry name" value="PIGGYBAC TRANSPOSABLE ELEMENT-DERIVED PROTEIN 4"/>
    <property type="match status" value="1"/>
</dbReference>
<keyword evidence="4" id="KW-1185">Reference proteome</keyword>
<dbReference type="Proteomes" id="UP001174136">
    <property type="component" value="Unassembled WGS sequence"/>
</dbReference>
<evidence type="ECO:0000313" key="4">
    <source>
        <dbReference type="Proteomes" id="UP001174136"/>
    </source>
</evidence>
<dbReference type="EMBL" id="JAOPHQ010004270">
    <property type="protein sequence ID" value="KAK0140091.1"/>
    <property type="molecule type" value="Genomic_DNA"/>
</dbReference>